<accession>A0A2W6P7Y5</accession>
<dbReference type="Proteomes" id="UP000249204">
    <property type="component" value="Unassembled WGS sequence"/>
</dbReference>
<evidence type="ECO:0000313" key="2">
    <source>
        <dbReference type="Proteomes" id="UP000249204"/>
    </source>
</evidence>
<name>A0A2W6P7Y5_9BACL</name>
<comment type="caution">
    <text evidence="1">The sequence shown here is derived from an EMBL/GenBank/DDBJ whole genome shotgun (WGS) entry which is preliminary data.</text>
</comment>
<evidence type="ECO:0000313" key="1">
    <source>
        <dbReference type="EMBL" id="PZT55790.1"/>
    </source>
</evidence>
<reference evidence="1 2" key="1">
    <citation type="submission" date="2018-06" db="EMBL/GenBank/DDBJ databases">
        <title>Isolation of heavy metals resistant Paenibacillus silvae NC2 from Gold-Copper mine in ZiJin, China.</title>
        <authorList>
            <person name="Xu J."/>
            <person name="Mazhar H.S."/>
            <person name="Rensing C."/>
        </authorList>
    </citation>
    <scope>NUCLEOTIDE SEQUENCE [LARGE SCALE GENOMIC DNA]</scope>
    <source>
        <strain evidence="1 2">NC2</strain>
    </source>
</reference>
<organism evidence="1 2">
    <name type="scientific">Paenibacillus silvae</name>
    <dbReference type="NCBI Taxonomy" id="1325358"/>
    <lineage>
        <taxon>Bacteria</taxon>
        <taxon>Bacillati</taxon>
        <taxon>Bacillota</taxon>
        <taxon>Bacilli</taxon>
        <taxon>Bacillales</taxon>
        <taxon>Paenibacillaceae</taxon>
        <taxon>Paenibacillus</taxon>
    </lineage>
</organism>
<dbReference type="AlphaFoldDB" id="A0A2W6P7Y5"/>
<dbReference type="EMBL" id="QKWW01000025">
    <property type="protein sequence ID" value="PZT55790.1"/>
    <property type="molecule type" value="Genomic_DNA"/>
</dbReference>
<proteinExistence type="predicted"/>
<gene>
    <name evidence="1" type="ORF">DN757_10075</name>
</gene>
<sequence length="82" mass="9745">MFLISRTSNHLVKGRYRAKYRNAKSVNQVLMLNNKHIHKYWMKSFMKDTLPKADDSISCILFWGKRKRTGQRTGMPYSTLYS</sequence>
<protein>
    <submittedName>
        <fullName evidence="1">Uncharacterized protein</fullName>
    </submittedName>
</protein>